<sequence>MTEIIKLLAVTAVIIFLIRKKWELGYIILLASLLLGLLFGLTPKEIGIKPNKAGIKANISL</sequence>
<name>X1EJQ2_9ZZZZ</name>
<proteinExistence type="predicted"/>
<comment type="caution">
    <text evidence="2">The sequence shown here is derived from an EMBL/GenBank/DDBJ whole genome shotgun (WGS) entry which is preliminary data.</text>
</comment>
<reference evidence="2" key="1">
    <citation type="journal article" date="2014" name="Front. Microbiol.">
        <title>High frequency of phylogenetically diverse reductive dehalogenase-homologous genes in deep subseafloor sedimentary metagenomes.</title>
        <authorList>
            <person name="Kawai M."/>
            <person name="Futagami T."/>
            <person name="Toyoda A."/>
            <person name="Takaki Y."/>
            <person name="Nishi S."/>
            <person name="Hori S."/>
            <person name="Arai W."/>
            <person name="Tsubouchi T."/>
            <person name="Morono Y."/>
            <person name="Uchiyama I."/>
            <person name="Ito T."/>
            <person name="Fujiyama A."/>
            <person name="Inagaki F."/>
            <person name="Takami H."/>
        </authorList>
    </citation>
    <scope>NUCLEOTIDE SEQUENCE</scope>
    <source>
        <strain evidence="2">Expedition CK06-06</strain>
    </source>
</reference>
<accession>X1EJQ2</accession>
<organism evidence="2">
    <name type="scientific">marine sediment metagenome</name>
    <dbReference type="NCBI Taxonomy" id="412755"/>
    <lineage>
        <taxon>unclassified sequences</taxon>
        <taxon>metagenomes</taxon>
        <taxon>ecological metagenomes</taxon>
    </lineage>
</organism>
<dbReference type="AlphaFoldDB" id="X1EJQ2"/>
<feature type="transmembrane region" description="Helical" evidence="1">
    <location>
        <begin position="24"/>
        <end position="42"/>
    </location>
</feature>
<keyword evidence="1" id="KW-0812">Transmembrane</keyword>
<gene>
    <name evidence="2" type="ORF">S01H4_61197</name>
</gene>
<evidence type="ECO:0000256" key="1">
    <source>
        <dbReference type="SAM" id="Phobius"/>
    </source>
</evidence>
<evidence type="ECO:0000313" key="2">
    <source>
        <dbReference type="EMBL" id="GAH08883.1"/>
    </source>
</evidence>
<keyword evidence="1" id="KW-0472">Membrane</keyword>
<protein>
    <submittedName>
        <fullName evidence="2">Uncharacterized protein</fullName>
    </submittedName>
</protein>
<keyword evidence="1" id="KW-1133">Transmembrane helix</keyword>
<dbReference type="EMBL" id="BART01036232">
    <property type="protein sequence ID" value="GAH08883.1"/>
    <property type="molecule type" value="Genomic_DNA"/>
</dbReference>